<feature type="domain" description="Nudix hydrolase" evidence="3">
    <location>
        <begin position="40"/>
        <end position="170"/>
    </location>
</feature>
<comment type="caution">
    <text evidence="4">The sequence shown here is derived from an EMBL/GenBank/DDBJ whole genome shotgun (WGS) entry which is preliminary data.</text>
</comment>
<dbReference type="GO" id="GO:0016787">
    <property type="term" value="F:hydrolase activity"/>
    <property type="evidence" value="ECO:0007669"/>
    <property type="project" value="UniProtKB-KW"/>
</dbReference>
<sequence length="182" mass="20684">MELKEKLIQNQRIFTGRIINLDLETVQLPNQHSAQREVIHHHGAVGILAIRKQKILLVQQWRQPLRQVTWEIPAGKIEIQETDLSQVAARELNEETGYQAAQLIKIGGFYSSPGFADEYLTLFWAKGLAPVIQKRPLDADEFVNVRWLSLSDVEEQIQQGTICDAKTLLAVAHWRQQLAGGN</sequence>
<dbReference type="SUPFAM" id="SSF55811">
    <property type="entry name" value="Nudix"/>
    <property type="match status" value="1"/>
</dbReference>
<evidence type="ECO:0000256" key="2">
    <source>
        <dbReference type="ARBA" id="ARBA00022801"/>
    </source>
</evidence>
<dbReference type="FunFam" id="3.90.79.10:FF:000024">
    <property type="entry name" value="ADP-ribose pyrophosphatase"/>
    <property type="match status" value="1"/>
</dbReference>
<dbReference type="InterPro" id="IPR020476">
    <property type="entry name" value="Nudix_hydrolase"/>
</dbReference>
<dbReference type="CDD" id="cd03424">
    <property type="entry name" value="NUDIX_ADPRase_Nudt5_UGPPase_Nudt14"/>
    <property type="match status" value="1"/>
</dbReference>
<dbReference type="Pfam" id="PF00293">
    <property type="entry name" value="NUDIX"/>
    <property type="match status" value="1"/>
</dbReference>
<dbReference type="PRINTS" id="PR00502">
    <property type="entry name" value="NUDIXFAMILY"/>
</dbReference>
<keyword evidence="2 4" id="KW-0378">Hydrolase</keyword>
<dbReference type="GO" id="GO:0006753">
    <property type="term" value="P:nucleoside phosphate metabolic process"/>
    <property type="evidence" value="ECO:0007669"/>
    <property type="project" value="TreeGrafter"/>
</dbReference>
<dbReference type="Proteomes" id="UP000563523">
    <property type="component" value="Unassembled WGS sequence"/>
</dbReference>
<comment type="cofactor">
    <cofactor evidence="1">
        <name>Mg(2+)</name>
        <dbReference type="ChEBI" id="CHEBI:18420"/>
    </cofactor>
</comment>
<dbReference type="EMBL" id="JABZEC010000001">
    <property type="protein sequence ID" value="NVY95690.1"/>
    <property type="molecule type" value="Genomic_DNA"/>
</dbReference>
<accession>A0A850R019</accession>
<evidence type="ECO:0000313" key="5">
    <source>
        <dbReference type="Proteomes" id="UP000563523"/>
    </source>
</evidence>
<dbReference type="Gene3D" id="3.90.79.10">
    <property type="entry name" value="Nucleoside Triphosphate Pyrophosphohydrolase"/>
    <property type="match status" value="1"/>
</dbReference>
<dbReference type="PROSITE" id="PS51462">
    <property type="entry name" value="NUDIX"/>
    <property type="match status" value="1"/>
</dbReference>
<dbReference type="InterPro" id="IPR000086">
    <property type="entry name" value="NUDIX_hydrolase_dom"/>
</dbReference>
<evidence type="ECO:0000259" key="3">
    <source>
        <dbReference type="PROSITE" id="PS51462"/>
    </source>
</evidence>
<organism evidence="4 5">
    <name type="scientific">Bombilactobacillus apium</name>
    <dbReference type="NCBI Taxonomy" id="2675299"/>
    <lineage>
        <taxon>Bacteria</taxon>
        <taxon>Bacillati</taxon>
        <taxon>Bacillota</taxon>
        <taxon>Bacilli</taxon>
        <taxon>Lactobacillales</taxon>
        <taxon>Lactobacillaceae</taxon>
        <taxon>Bombilactobacillus</taxon>
    </lineage>
</organism>
<gene>
    <name evidence="4" type="ORF">HU830_00505</name>
</gene>
<dbReference type="RefSeq" id="WP_176941861.1">
    <property type="nucleotide sequence ID" value="NZ_JABZEC010000001.1"/>
</dbReference>
<keyword evidence="5" id="KW-1185">Reference proteome</keyword>
<proteinExistence type="predicted"/>
<dbReference type="InterPro" id="IPR015797">
    <property type="entry name" value="NUDIX_hydrolase-like_dom_sf"/>
</dbReference>
<protein>
    <submittedName>
        <fullName evidence="4">NUDIX hydrolase</fullName>
    </submittedName>
</protein>
<dbReference type="GO" id="GO:0005829">
    <property type="term" value="C:cytosol"/>
    <property type="evidence" value="ECO:0007669"/>
    <property type="project" value="TreeGrafter"/>
</dbReference>
<reference evidence="4 5" key="1">
    <citation type="submission" date="2020-06" db="EMBL/GenBank/DDBJ databases">
        <authorList>
            <person name="Kang J."/>
        </authorList>
    </citation>
    <scope>NUCLEOTIDE SEQUENCE [LARGE SCALE GENOMIC DNA]</scope>
    <source>
        <strain evidence="4 5">DCY120</strain>
    </source>
</reference>
<evidence type="ECO:0000256" key="1">
    <source>
        <dbReference type="ARBA" id="ARBA00001946"/>
    </source>
</evidence>
<evidence type="ECO:0000313" key="4">
    <source>
        <dbReference type="EMBL" id="NVY95690.1"/>
    </source>
</evidence>
<dbReference type="GO" id="GO:0019693">
    <property type="term" value="P:ribose phosphate metabolic process"/>
    <property type="evidence" value="ECO:0007669"/>
    <property type="project" value="TreeGrafter"/>
</dbReference>
<dbReference type="AlphaFoldDB" id="A0A850R019"/>
<dbReference type="PANTHER" id="PTHR11839:SF18">
    <property type="entry name" value="NUDIX HYDROLASE DOMAIN-CONTAINING PROTEIN"/>
    <property type="match status" value="1"/>
</dbReference>
<name>A0A850R019_9LACO</name>
<dbReference type="PANTHER" id="PTHR11839">
    <property type="entry name" value="UDP/ADP-SUGAR PYROPHOSPHATASE"/>
    <property type="match status" value="1"/>
</dbReference>